<protein>
    <recommendedName>
        <fullName evidence="2">Anti-sigma factor antagonist</fullName>
    </recommendedName>
</protein>
<dbReference type="RefSeq" id="WP_369173445.1">
    <property type="nucleotide sequence ID" value="NZ_CP163439.1"/>
</dbReference>
<dbReference type="InterPro" id="IPR003658">
    <property type="entry name" value="Anti-sigma_ant"/>
</dbReference>
<dbReference type="CDD" id="cd07043">
    <property type="entry name" value="STAS_anti-anti-sigma_factors"/>
    <property type="match status" value="1"/>
</dbReference>
<proteinExistence type="inferred from homology"/>
<dbReference type="SUPFAM" id="SSF52091">
    <property type="entry name" value="SpoIIaa-like"/>
    <property type="match status" value="1"/>
</dbReference>
<gene>
    <name evidence="4" type="ORF">AB5J49_38290</name>
</gene>
<accession>A0AB39Q753</accession>
<comment type="similarity">
    <text evidence="1 2">Belongs to the anti-sigma-factor antagonist family.</text>
</comment>
<evidence type="ECO:0000256" key="1">
    <source>
        <dbReference type="ARBA" id="ARBA00009013"/>
    </source>
</evidence>
<dbReference type="AlphaFoldDB" id="A0AB39Q753"/>
<dbReference type="InterPro" id="IPR036513">
    <property type="entry name" value="STAS_dom_sf"/>
</dbReference>
<name>A0AB39Q753_9ACTN</name>
<dbReference type="PANTHER" id="PTHR33495:SF2">
    <property type="entry name" value="ANTI-SIGMA FACTOR ANTAGONIST TM_1081-RELATED"/>
    <property type="match status" value="1"/>
</dbReference>
<evidence type="ECO:0000256" key="2">
    <source>
        <dbReference type="RuleBase" id="RU003749"/>
    </source>
</evidence>
<reference evidence="4" key="1">
    <citation type="submission" date="2024-07" db="EMBL/GenBank/DDBJ databases">
        <authorList>
            <person name="Yu S.T."/>
        </authorList>
    </citation>
    <scope>NUCLEOTIDE SEQUENCE</scope>
    <source>
        <strain evidence="4">R28</strain>
    </source>
</reference>
<dbReference type="GO" id="GO:0043856">
    <property type="term" value="F:anti-sigma factor antagonist activity"/>
    <property type="evidence" value="ECO:0007669"/>
    <property type="project" value="InterPro"/>
</dbReference>
<evidence type="ECO:0000259" key="3">
    <source>
        <dbReference type="PROSITE" id="PS50801"/>
    </source>
</evidence>
<dbReference type="NCBIfam" id="TIGR00377">
    <property type="entry name" value="ant_ant_sig"/>
    <property type="match status" value="1"/>
</dbReference>
<evidence type="ECO:0000313" key="4">
    <source>
        <dbReference type="EMBL" id="XDQ38740.1"/>
    </source>
</evidence>
<feature type="domain" description="STAS" evidence="3">
    <location>
        <begin position="25"/>
        <end position="101"/>
    </location>
</feature>
<organism evidence="4">
    <name type="scientific">Streptomyces sp. R28</name>
    <dbReference type="NCBI Taxonomy" id="3238628"/>
    <lineage>
        <taxon>Bacteria</taxon>
        <taxon>Bacillati</taxon>
        <taxon>Actinomycetota</taxon>
        <taxon>Actinomycetes</taxon>
        <taxon>Kitasatosporales</taxon>
        <taxon>Streptomycetaceae</taxon>
        <taxon>Streptomyces</taxon>
    </lineage>
</organism>
<dbReference type="InterPro" id="IPR002645">
    <property type="entry name" value="STAS_dom"/>
</dbReference>
<dbReference type="Pfam" id="PF13466">
    <property type="entry name" value="STAS_2"/>
    <property type="match status" value="1"/>
</dbReference>
<dbReference type="Gene3D" id="3.30.750.24">
    <property type="entry name" value="STAS domain"/>
    <property type="match status" value="1"/>
</dbReference>
<dbReference type="PROSITE" id="PS50801">
    <property type="entry name" value="STAS"/>
    <property type="match status" value="1"/>
</dbReference>
<dbReference type="PANTHER" id="PTHR33495">
    <property type="entry name" value="ANTI-SIGMA FACTOR ANTAGONIST TM_1081-RELATED-RELATED"/>
    <property type="match status" value="1"/>
</dbReference>
<dbReference type="EMBL" id="CP163439">
    <property type="protein sequence ID" value="XDQ38740.1"/>
    <property type="molecule type" value="Genomic_DNA"/>
</dbReference>
<dbReference type="InterPro" id="IPR058548">
    <property type="entry name" value="MlaB-like_STAS"/>
</dbReference>
<sequence length="160" mass="17257">MPELRLTVPLPDGLPNRGVMPLSQLTVYRHDQRKLALITLSGEIDLESAPLVRESLEQCLRDGIRTIDVDLTPVTFCDCSGLNAFLHAAQQTTVAGGTLRLHHPPTMLVRMHDLVGCGFLLLGLPFDHLPSPLGDTPAAPRPAPPHVSVTLAPVLSGDVR</sequence>